<dbReference type="GO" id="GO:0016853">
    <property type="term" value="F:isomerase activity"/>
    <property type="evidence" value="ECO:0007669"/>
    <property type="project" value="UniProtKB-KW"/>
</dbReference>
<keyword evidence="3" id="KW-1185">Reference proteome</keyword>
<sequence length="259" mass="28347">MSQDNPPELLEEMRGPVMWLTLNREDRRNAISAGVLSSLSDALARANKDREVRAIVITGAGTRAFCAGADLQSGQSFKFDYSEPHVGFANLFRQAKQSTVPLIARVNGACMAGGMGVMGMCDMVVASDKAIFGLPEVKVGLFPAQVLSVLGHLIPRRVLAEMCLTGEPLTAAQALEYSLVNYVSDDLDGKLQWLLERMLDKSPAAIRRGLYTMKKIEAMSFEESMAFTESQIGLFALTEDAAEGQLAFREKRKPQWTGH</sequence>
<dbReference type="AlphaFoldDB" id="A0A515DD42"/>
<comment type="similarity">
    <text evidence="1">Belongs to the enoyl-CoA hydratase/isomerase family.</text>
</comment>
<dbReference type="InterPro" id="IPR029045">
    <property type="entry name" value="ClpP/crotonase-like_dom_sf"/>
</dbReference>
<dbReference type="InterPro" id="IPR001753">
    <property type="entry name" value="Enoyl-CoA_hydra/iso"/>
</dbReference>
<evidence type="ECO:0000313" key="3">
    <source>
        <dbReference type="Proteomes" id="UP000316798"/>
    </source>
</evidence>
<name>A0A515DD42_9BURK</name>
<dbReference type="CDD" id="cd06558">
    <property type="entry name" value="crotonase-like"/>
    <property type="match status" value="1"/>
</dbReference>
<reference evidence="2 3" key="1">
    <citation type="submission" date="2019-01" db="EMBL/GenBank/DDBJ databases">
        <title>Genomic insights into a novel species Rhodoferax sp.</title>
        <authorList>
            <person name="Jin L."/>
        </authorList>
    </citation>
    <scope>NUCLEOTIDE SEQUENCE [LARGE SCALE GENOMIC DNA]</scope>
    <source>
        <strain evidence="2 3">CHu59-6-5</strain>
    </source>
</reference>
<dbReference type="Pfam" id="PF00378">
    <property type="entry name" value="ECH_1"/>
    <property type="match status" value="1"/>
</dbReference>
<proteinExistence type="inferred from homology"/>
<dbReference type="RefSeq" id="WP_142819790.1">
    <property type="nucleotide sequence ID" value="NZ_CP035503.1"/>
</dbReference>
<dbReference type="OrthoDB" id="9774843at2"/>
<protein>
    <submittedName>
        <fullName evidence="2">Enoyl-CoA hydratase/isomerase family protein</fullName>
    </submittedName>
</protein>
<dbReference type="SUPFAM" id="SSF52096">
    <property type="entry name" value="ClpP/crotonase"/>
    <property type="match status" value="1"/>
</dbReference>
<accession>A0A515DD42</accession>
<dbReference type="PANTHER" id="PTHR42964">
    <property type="entry name" value="ENOYL-COA HYDRATASE"/>
    <property type="match status" value="1"/>
</dbReference>
<dbReference type="EMBL" id="CP035503">
    <property type="protein sequence ID" value="QDL38341.1"/>
    <property type="molecule type" value="Genomic_DNA"/>
</dbReference>
<dbReference type="InterPro" id="IPR051683">
    <property type="entry name" value="Enoyl-CoA_Hydratase/Isomerase"/>
</dbReference>
<dbReference type="KEGG" id="rhf:EUB48_14370"/>
<dbReference type="Proteomes" id="UP000316798">
    <property type="component" value="Chromosome"/>
</dbReference>
<dbReference type="PANTHER" id="PTHR42964:SF1">
    <property type="entry name" value="POLYKETIDE BIOSYNTHESIS ENOYL-COA HYDRATASE PKSH-RELATED"/>
    <property type="match status" value="1"/>
</dbReference>
<gene>
    <name evidence="2" type="ORF">EUB48_14370</name>
</gene>
<evidence type="ECO:0000313" key="2">
    <source>
        <dbReference type="EMBL" id="QDL38341.1"/>
    </source>
</evidence>
<organism evidence="2 3">
    <name type="scientific">Rhodoferax sediminis</name>
    <dbReference type="NCBI Taxonomy" id="2509614"/>
    <lineage>
        <taxon>Bacteria</taxon>
        <taxon>Pseudomonadati</taxon>
        <taxon>Pseudomonadota</taxon>
        <taxon>Betaproteobacteria</taxon>
        <taxon>Burkholderiales</taxon>
        <taxon>Comamonadaceae</taxon>
        <taxon>Rhodoferax</taxon>
    </lineage>
</organism>
<evidence type="ECO:0000256" key="1">
    <source>
        <dbReference type="ARBA" id="ARBA00005254"/>
    </source>
</evidence>
<keyword evidence="2" id="KW-0413">Isomerase</keyword>
<dbReference type="Gene3D" id="3.90.226.10">
    <property type="entry name" value="2-enoyl-CoA Hydratase, Chain A, domain 1"/>
    <property type="match status" value="1"/>
</dbReference>